<gene>
    <name evidence="1" type="ORF">ACFSXZ_14280</name>
</gene>
<dbReference type="SUPFAM" id="SSF51182">
    <property type="entry name" value="RmlC-like cupins"/>
    <property type="match status" value="1"/>
</dbReference>
<dbReference type="InterPro" id="IPR011051">
    <property type="entry name" value="RmlC_Cupin_sf"/>
</dbReference>
<evidence type="ECO:0000313" key="1">
    <source>
        <dbReference type="EMBL" id="MFD2417495.1"/>
    </source>
</evidence>
<sequence length="125" mass="13630">MFTTIRSDHAPEVTAPDGSTVRQLCVLPGVATFARFELAPSQVSHAVSHASVQEVWYVISGGGRMWRHQDGHEEITELEPGVCLTIPLGTRFQFRGGPDGLHVIAITAPPWPDGPDEAQRVHGPW</sequence>
<evidence type="ECO:0000313" key="2">
    <source>
        <dbReference type="Proteomes" id="UP001597417"/>
    </source>
</evidence>
<organism evidence="1 2">
    <name type="scientific">Amycolatopsis pigmentata</name>
    <dbReference type="NCBI Taxonomy" id="450801"/>
    <lineage>
        <taxon>Bacteria</taxon>
        <taxon>Bacillati</taxon>
        <taxon>Actinomycetota</taxon>
        <taxon>Actinomycetes</taxon>
        <taxon>Pseudonocardiales</taxon>
        <taxon>Pseudonocardiaceae</taxon>
        <taxon>Amycolatopsis</taxon>
    </lineage>
</organism>
<proteinExistence type="predicted"/>
<keyword evidence="2" id="KW-1185">Reference proteome</keyword>
<dbReference type="Proteomes" id="UP001597417">
    <property type="component" value="Unassembled WGS sequence"/>
</dbReference>
<accession>A0ABW5FR48</accession>
<name>A0ABW5FR48_9PSEU</name>
<dbReference type="RefSeq" id="WP_378265304.1">
    <property type="nucleotide sequence ID" value="NZ_JBHUKR010000007.1"/>
</dbReference>
<reference evidence="2" key="1">
    <citation type="journal article" date="2019" name="Int. J. Syst. Evol. Microbiol.">
        <title>The Global Catalogue of Microorganisms (GCM) 10K type strain sequencing project: providing services to taxonomists for standard genome sequencing and annotation.</title>
        <authorList>
            <consortium name="The Broad Institute Genomics Platform"/>
            <consortium name="The Broad Institute Genome Sequencing Center for Infectious Disease"/>
            <person name="Wu L."/>
            <person name="Ma J."/>
        </authorList>
    </citation>
    <scope>NUCLEOTIDE SEQUENCE [LARGE SCALE GENOMIC DNA]</scope>
    <source>
        <strain evidence="2">CGMCC 4.7645</strain>
    </source>
</reference>
<dbReference type="EMBL" id="JBHUKR010000007">
    <property type="protein sequence ID" value="MFD2417495.1"/>
    <property type="molecule type" value="Genomic_DNA"/>
</dbReference>
<dbReference type="InterPro" id="IPR014710">
    <property type="entry name" value="RmlC-like_jellyroll"/>
</dbReference>
<protein>
    <submittedName>
        <fullName evidence="1">Cupin domain-containing protein</fullName>
    </submittedName>
</protein>
<dbReference type="Gene3D" id="2.60.120.10">
    <property type="entry name" value="Jelly Rolls"/>
    <property type="match status" value="1"/>
</dbReference>
<comment type="caution">
    <text evidence="1">The sequence shown here is derived from an EMBL/GenBank/DDBJ whole genome shotgun (WGS) entry which is preliminary data.</text>
</comment>